<dbReference type="PANTHER" id="PTHR42101">
    <property type="entry name" value="CHROMOSOME 16, WHOLE GENOME SHOTGUN SEQUENCE"/>
    <property type="match status" value="1"/>
</dbReference>
<dbReference type="Proteomes" id="UP001141434">
    <property type="component" value="Unassembled WGS sequence"/>
</dbReference>
<feature type="transmembrane region" description="Helical" evidence="1">
    <location>
        <begin position="447"/>
        <end position="473"/>
    </location>
</feature>
<reference evidence="2" key="2">
    <citation type="journal article" date="2023" name="IMA Fungus">
        <title>Comparative genomic study of the Penicillium genus elucidates a diverse pangenome and 15 lateral gene transfer events.</title>
        <authorList>
            <person name="Petersen C."/>
            <person name="Sorensen T."/>
            <person name="Nielsen M.R."/>
            <person name="Sondergaard T.E."/>
            <person name="Sorensen J.L."/>
            <person name="Fitzpatrick D.A."/>
            <person name="Frisvad J.C."/>
            <person name="Nielsen K.L."/>
        </authorList>
    </citation>
    <scope>NUCLEOTIDE SEQUENCE</scope>
    <source>
        <strain evidence="2">IBT 34128</strain>
    </source>
</reference>
<feature type="transmembrane region" description="Helical" evidence="1">
    <location>
        <begin position="518"/>
        <end position="536"/>
    </location>
</feature>
<dbReference type="InterPro" id="IPR010640">
    <property type="entry name" value="Low_temperature_requirement_A"/>
</dbReference>
<accession>A0A9W9GA49</accession>
<keyword evidence="1" id="KW-0472">Membrane</keyword>
<dbReference type="AlphaFoldDB" id="A0A9W9GA49"/>
<feature type="transmembrane region" description="Helical" evidence="1">
    <location>
        <begin position="485"/>
        <end position="506"/>
    </location>
</feature>
<feature type="transmembrane region" description="Helical" evidence="1">
    <location>
        <begin position="200"/>
        <end position="220"/>
    </location>
</feature>
<evidence type="ECO:0000313" key="2">
    <source>
        <dbReference type="EMBL" id="KAJ5114807.1"/>
    </source>
</evidence>
<evidence type="ECO:0000313" key="3">
    <source>
        <dbReference type="Proteomes" id="UP001141434"/>
    </source>
</evidence>
<protein>
    <recommendedName>
        <fullName evidence="4">Low temperature requirement A</fullName>
    </recommendedName>
</protein>
<gene>
    <name evidence="2" type="ORF">NUU61_000566</name>
</gene>
<dbReference type="PANTHER" id="PTHR42101:SF1">
    <property type="entry name" value="LOW TEMPERATURE REQUIREMENT A"/>
    <property type="match status" value="1"/>
</dbReference>
<reference evidence="2" key="1">
    <citation type="submission" date="2022-11" db="EMBL/GenBank/DDBJ databases">
        <authorList>
            <person name="Petersen C."/>
        </authorList>
    </citation>
    <scope>NUCLEOTIDE SEQUENCE</scope>
    <source>
        <strain evidence="2">IBT 34128</strain>
    </source>
</reference>
<feature type="transmembrane region" description="Helical" evidence="1">
    <location>
        <begin position="311"/>
        <end position="334"/>
    </location>
</feature>
<dbReference type="RefSeq" id="XP_056516000.1">
    <property type="nucleotide sequence ID" value="XM_056651150.1"/>
</dbReference>
<keyword evidence="3" id="KW-1185">Reference proteome</keyword>
<dbReference type="GeneID" id="81390318"/>
<dbReference type="Pfam" id="PF06772">
    <property type="entry name" value="LtrA"/>
    <property type="match status" value="1"/>
</dbReference>
<proteinExistence type="predicted"/>
<dbReference type="EMBL" id="JAPMSZ010000001">
    <property type="protein sequence ID" value="KAJ5114807.1"/>
    <property type="molecule type" value="Genomic_DNA"/>
</dbReference>
<feature type="transmembrane region" description="Helical" evidence="1">
    <location>
        <begin position="171"/>
        <end position="194"/>
    </location>
</feature>
<name>A0A9W9GA49_9EURO</name>
<keyword evidence="1" id="KW-0812">Transmembrane</keyword>
<organism evidence="2 3">
    <name type="scientific">Penicillium alfredii</name>
    <dbReference type="NCBI Taxonomy" id="1506179"/>
    <lineage>
        <taxon>Eukaryota</taxon>
        <taxon>Fungi</taxon>
        <taxon>Dikarya</taxon>
        <taxon>Ascomycota</taxon>
        <taxon>Pezizomycotina</taxon>
        <taxon>Eurotiomycetes</taxon>
        <taxon>Eurotiomycetidae</taxon>
        <taxon>Eurotiales</taxon>
        <taxon>Aspergillaceae</taxon>
        <taxon>Penicillium</taxon>
    </lineage>
</organism>
<feature type="transmembrane region" description="Helical" evidence="1">
    <location>
        <begin position="240"/>
        <end position="260"/>
    </location>
</feature>
<feature type="transmembrane region" description="Helical" evidence="1">
    <location>
        <begin position="76"/>
        <end position="97"/>
    </location>
</feature>
<dbReference type="OrthoDB" id="3177213at2759"/>
<evidence type="ECO:0000256" key="1">
    <source>
        <dbReference type="SAM" id="Phobius"/>
    </source>
</evidence>
<feature type="transmembrane region" description="Helical" evidence="1">
    <location>
        <begin position="272"/>
        <end position="290"/>
    </location>
</feature>
<sequence>MGRLPLIRSPLSKSTDRGYSVTSTVDIKTEDETLFQHPEFEHHEETSNIQLFFDLFFVANLTSFTNAHEINDIKTLGAYIGFFCMLWFTWAQVTYYDLRFATDSVFERVAHACHFGAMVGFAIVGPDFLANHNAWGPLQQLSLILMADRLVLLCQYSSTLFFTWRYREARIPLMVIILSLIVAAAIYLGVSFAFYRRTAWHAYSAWYTVAVLEVAVNLLLASRWRPMSFVKTQLVERLSCLTLIILGEGIIGLTRTIVNIERHDLKFTSADIGTIISAVLIIYFIYQLYFDNTRFEPFGSRRQQMWSMLHFPFHLALALMMEGTNQMLLVGHVMRDLTKLLQGFSFDATPQQLSQVLKEKSDLIFSRFSPTQEAMEQVQEHIHALAHPASNMTQEEKETDAGVAFLELVRTAVEGFGWEVPETDAQKSGHADFGEEMKQWGDGATEFFSLTFTYFSICAGLVCFLIGVLSLLSQRYHPRPSPVRYISIGANILVGLGISLLSTMTLTSTINDMSETPWTLPGLMLILLALIVLHHLTNVPPKPVDKD</sequence>
<evidence type="ECO:0008006" key="4">
    <source>
        <dbReference type="Google" id="ProtNLM"/>
    </source>
</evidence>
<keyword evidence="1" id="KW-1133">Transmembrane helix</keyword>
<feature type="transmembrane region" description="Helical" evidence="1">
    <location>
        <begin position="109"/>
        <end position="129"/>
    </location>
</feature>
<comment type="caution">
    <text evidence="2">The sequence shown here is derived from an EMBL/GenBank/DDBJ whole genome shotgun (WGS) entry which is preliminary data.</text>
</comment>